<evidence type="ECO:0000313" key="1">
    <source>
        <dbReference type="EMBL" id="MDS0293639.1"/>
    </source>
</evidence>
<reference evidence="1 2" key="1">
    <citation type="submission" date="2022-06" db="EMBL/GenBank/DDBJ databases">
        <title>Halogeometricum sp. a new haloarchaeum isolate from saline soil.</title>
        <authorList>
            <person name="Strakova D."/>
            <person name="Galisteo C."/>
            <person name="Sanchez-Porro C."/>
            <person name="Ventosa A."/>
        </authorList>
    </citation>
    <scope>NUCLEOTIDE SEQUENCE [LARGE SCALE GENOMIC DNA]</scope>
    <source>
        <strain evidence="2">S3BR25-2</strain>
    </source>
</reference>
<dbReference type="EMBL" id="JAMQOQ010000001">
    <property type="protein sequence ID" value="MDS0293639.1"/>
    <property type="molecule type" value="Genomic_DNA"/>
</dbReference>
<evidence type="ECO:0000313" key="2">
    <source>
        <dbReference type="Proteomes" id="UP001254813"/>
    </source>
</evidence>
<name>A0ABU2FYN0_9EURY</name>
<comment type="caution">
    <text evidence="1">The sequence shown here is derived from an EMBL/GenBank/DDBJ whole genome shotgun (WGS) entry which is preliminary data.</text>
</comment>
<dbReference type="RefSeq" id="WP_310927447.1">
    <property type="nucleotide sequence ID" value="NZ_JAMQOQ010000001.1"/>
</dbReference>
<gene>
    <name evidence="1" type="ORF">NDI79_05545</name>
</gene>
<keyword evidence="2" id="KW-1185">Reference proteome</keyword>
<organism evidence="1 2">
    <name type="scientific">Halogeometricum luteum</name>
    <dbReference type="NCBI Taxonomy" id="2950537"/>
    <lineage>
        <taxon>Archaea</taxon>
        <taxon>Methanobacteriati</taxon>
        <taxon>Methanobacteriota</taxon>
        <taxon>Stenosarchaea group</taxon>
        <taxon>Halobacteria</taxon>
        <taxon>Halobacteriales</taxon>
        <taxon>Haloferacaceae</taxon>
        <taxon>Halogeometricum</taxon>
    </lineage>
</organism>
<protein>
    <submittedName>
        <fullName evidence="1">Uncharacterized protein</fullName>
    </submittedName>
</protein>
<sequence>MAETEVDLVDEIIETATERGEFLVTTELATLIERHDPAVIESNEFGVSEDRLKSYVEALRSGAELLSVADVEEALAEETVHSDTWAGEERLYVTDENHVSVYPRDWHEALAGEDDVVRFVEYLVAAVEDSREAFPGGGQGPGVPEETLLNVVTTLGPLTWEEAKQEVERLRDEDVFSEDADQHPEARVALVGVDHD</sequence>
<accession>A0ABU2FYN0</accession>
<proteinExistence type="predicted"/>
<dbReference type="Proteomes" id="UP001254813">
    <property type="component" value="Unassembled WGS sequence"/>
</dbReference>